<keyword evidence="2" id="KW-0920">Virion tegument</keyword>
<accession>Q8BEM8</accession>
<dbReference type="GO" id="GO:0004642">
    <property type="term" value="F:phosphoribosylformylglycinamidine synthase activity"/>
    <property type="evidence" value="ECO:0007669"/>
    <property type="project" value="TreeGrafter"/>
</dbReference>
<organism evidence="6 7">
    <name type="scientific">callitrichine gammaherpesvirus 3</name>
    <name type="common">Marmoset lymphocryptovirus</name>
    <dbReference type="NCBI Taxonomy" id="106331"/>
    <lineage>
        <taxon>Viruses</taxon>
        <taxon>Duplodnaviria</taxon>
        <taxon>Heunggongvirae</taxon>
        <taxon>Peploviricota</taxon>
        <taxon>Herviviricetes</taxon>
        <taxon>Herpesvirales</taxon>
        <taxon>Orthoherpesviridae</taxon>
        <taxon>Gammaherpesvirinae</taxon>
        <taxon>Lymphocryptovirus</taxon>
        <taxon>Lymphocryptovirus callitrichinegamma3</taxon>
    </lineage>
</organism>
<feature type="domain" description="PurM-like C-terminal" evidence="4">
    <location>
        <begin position="829"/>
        <end position="965"/>
    </location>
</feature>
<dbReference type="Pfam" id="PF13507">
    <property type="entry name" value="GATase_5"/>
    <property type="match status" value="1"/>
</dbReference>
<dbReference type="Gene3D" id="3.40.50.880">
    <property type="match status" value="1"/>
</dbReference>
<evidence type="ECO:0000256" key="2">
    <source>
        <dbReference type="ARBA" id="ARBA00022580"/>
    </source>
</evidence>
<name>Q8BEM8_9GAMA</name>
<dbReference type="SMART" id="SM01211">
    <property type="entry name" value="GATase_5"/>
    <property type="match status" value="1"/>
</dbReference>
<dbReference type="SUPFAM" id="SSF55326">
    <property type="entry name" value="PurM N-terminal domain-like"/>
    <property type="match status" value="1"/>
</dbReference>
<dbReference type="Pfam" id="PF02769">
    <property type="entry name" value="AIRS_C"/>
    <property type="match status" value="1"/>
</dbReference>
<feature type="domain" description="Tegument protein herpes virus N-terminal" evidence="5">
    <location>
        <begin position="270"/>
        <end position="548"/>
    </location>
</feature>
<comment type="subcellular location">
    <subcellularLocation>
        <location evidence="1">Virion tegument</location>
    </subcellularLocation>
</comment>
<dbReference type="InterPro" id="IPR010918">
    <property type="entry name" value="PurM-like_C_dom"/>
</dbReference>
<dbReference type="GO" id="GO:0019033">
    <property type="term" value="C:viral tegument"/>
    <property type="evidence" value="ECO:0007669"/>
    <property type="project" value="UniProtKB-SubCell"/>
</dbReference>
<proteinExistence type="predicted"/>
<keyword evidence="3" id="KW-0946">Virion</keyword>
<dbReference type="InterPro" id="IPR029062">
    <property type="entry name" value="Class_I_gatase-like"/>
</dbReference>
<evidence type="ECO:0000313" key="6">
    <source>
        <dbReference type="EMBL" id="AAN64289.1"/>
    </source>
</evidence>
<dbReference type="PANTHER" id="PTHR10099">
    <property type="entry name" value="PHOSPHORIBOSYLFORMYLGLYCINAMIDINE SYNTHASE"/>
    <property type="match status" value="1"/>
</dbReference>
<dbReference type="KEGG" id="vg:955931"/>
<evidence type="ECO:0000259" key="4">
    <source>
        <dbReference type="Pfam" id="PF02769"/>
    </source>
</evidence>
<dbReference type="GeneID" id="955931"/>
<dbReference type="InterPro" id="IPR010077">
    <property type="entry name" value="Herpes_virus_tegument"/>
</dbReference>
<evidence type="ECO:0000256" key="3">
    <source>
        <dbReference type="ARBA" id="ARBA00022844"/>
    </source>
</evidence>
<dbReference type="Pfam" id="PF12818">
    <property type="entry name" value="Tegument_dsDNA"/>
    <property type="match status" value="1"/>
</dbReference>
<dbReference type="GO" id="GO:0006164">
    <property type="term" value="P:purine nucleotide biosynthetic process"/>
    <property type="evidence" value="ECO:0007669"/>
    <property type="project" value="TreeGrafter"/>
</dbReference>
<dbReference type="PANTHER" id="PTHR10099:SF1">
    <property type="entry name" value="PHOSPHORIBOSYLFORMYLGLYCINAMIDINE SYNTHASE"/>
    <property type="match status" value="1"/>
</dbReference>
<dbReference type="Gene3D" id="3.90.650.10">
    <property type="entry name" value="PurM-like C-terminal domain"/>
    <property type="match status" value="1"/>
</dbReference>
<dbReference type="InterPro" id="IPR036676">
    <property type="entry name" value="PurM-like_C_sf"/>
</dbReference>
<sequence>MASDNYALTWSPFTLVKLYGPSARPTEPERSLFHLYENQNSRLHLVDSGELQTEWLLMVALLGDQSDPRPVRQQRARELAQVGILLGNSVESEVFTTDSSIIAPDTGNTFSCTYGPDWLSRPTTWSSELQHILEILGLGKVLRVELCRRIIIPVGQRRPNLNHISALNRVVLFDRLFNRYDASFPGPAIRTNTLLPTNSPQQRSSKVSLMVFGDIRNDGVGSMADEVKLVSRDDNYAGPTILYPTLDADVWRYFLRESSYSSDSAAVKEMGFMHVAGCIETLCPQLMVKRQHISAFPFVEPRAICLGWYDVKSPPGQQSLGKCSERERILTVQVATRSFSGLGTPTVAGFYRAMDADVVNGSGLQNTMFSCQLGCVSGQAMESSRYGYGQYVVMLGNFSPSFTALDPPGMFADSGWEQNCTQTALNVFKSLYPGPCISGSRCPAHPASVLETLSTLIEKGGLLIFLSSLPPSITQPLLRGDAYDGENSLMSDYYKQCFLFASCTNLFLIINEASKVGGFTPLKALRRACLLADCPLHILGSTVPLEGINFVADVDNPVPTEDFTDDHAPVFTVPLLLPNKKAIRRHPGVATVTKAYNSPDGDDIEWSMLCLNSCLTQVLSHPTVGSKEHIVRHMDRCSNGLIALQPGVGPLDIPVADYGFVVSSSIYDEKQSDVLPYTAWDNAARMRRELEPGTALPTVKGTVMVLGEQGYKSMLSLDAGIKLSIVESVTNAAFAPVKRIEDLLLTLYLHLDEIETDKNDLGRLLAQTRAYCRELGVRLTIGSASSPRDAREMEFASQEATKFRTVVCSATAPAQFSGYLLTPALRGGGTVLIHVSVEDGPTIAGSILEQIFAGKPKIPTIPRVLRVRELFLAIKELMALGMVESGHDVSDGGVLVCAIEMALAGNRGIKISVPEDQDIMEEMFSEAPGVIFEVHRAHAERALKELQGRQLRAFQIGAVGEEGLDKLIEIYHGQKLLFRQSISLTRGTWSSFSIEQYNFLRPESVNTSMYAMDYGNPVITLKHPEEEFYTQPLNLVTHPDPRCRVAVLCCPGTSGSDPLMAAFTNVGCPCVRVLFREVKSEAFFDQFSGLVIGGACGAQDALTVSRGIVMTITKKSKLRDALLRFFQRKNTFSLAVGEIGCAIFTGLGIVGSITDYPHPGTPISLESAEVTLAQNVSTMYESRWLSFSIPPTTNAVMLRRLRGLILPCWIQGTYLGFNFLTPASPYILQERGLTAAHFHGSGSHPWNTAQHYPRNPAEANNVAALCSADGRHLAMLFNPSLCTQLWHWPHIPFQTRSHLLGSPWLLAFQEAHIWAVSQSTT</sequence>
<dbReference type="SUPFAM" id="SSF56042">
    <property type="entry name" value="PurM C-terminal domain-like"/>
    <property type="match status" value="1"/>
</dbReference>
<keyword evidence="7" id="KW-1185">Reference proteome</keyword>
<dbReference type="Proteomes" id="UP000202809">
    <property type="component" value="Segment"/>
</dbReference>
<dbReference type="NCBIfam" id="TIGR01739">
    <property type="entry name" value="tegu_FGAM_synt"/>
    <property type="match status" value="1"/>
</dbReference>
<evidence type="ECO:0000313" key="7">
    <source>
        <dbReference type="Proteomes" id="UP000202809"/>
    </source>
</evidence>
<evidence type="ECO:0000259" key="5">
    <source>
        <dbReference type="Pfam" id="PF12818"/>
    </source>
</evidence>
<dbReference type="InterPro" id="IPR036921">
    <property type="entry name" value="PurM-like_N_sf"/>
</dbReference>
<dbReference type="RefSeq" id="NP_733922.1">
    <property type="nucleotide sequence ID" value="NC_004367.1"/>
</dbReference>
<protein>
    <submittedName>
        <fullName evidence="6">ORF65</fullName>
    </submittedName>
</protein>
<reference evidence="6 7" key="1">
    <citation type="journal article" date="2001" name="Proc. Natl. Acad. Sci. U.S.A.">
        <title>An Epstein-Barr-related herpesvirus from marmoset lymphomas.</title>
        <authorList>
            <person name="Cho Y."/>
            <person name="Ramer J."/>
            <person name="Rivailler P."/>
            <person name="Quink C."/>
            <person name="Garber R.L."/>
            <person name="Beier D.R."/>
            <person name="Wang F."/>
        </authorList>
    </citation>
    <scope>NUCLEOTIDE SEQUENCE [LARGE SCALE GENOMIC DNA]</scope>
    <source>
        <strain evidence="6 7">CJ0149</strain>
    </source>
</reference>
<dbReference type="GO" id="GO:0075733">
    <property type="term" value="P:intracellular transport of virus"/>
    <property type="evidence" value="ECO:0007669"/>
    <property type="project" value="InterPro"/>
</dbReference>
<dbReference type="GO" id="GO:0043657">
    <property type="term" value="C:host cell"/>
    <property type="evidence" value="ECO:0007669"/>
    <property type="project" value="GOC"/>
</dbReference>
<dbReference type="InterPro" id="IPR024346">
    <property type="entry name" value="Tegument_herpes_virus_N"/>
</dbReference>
<dbReference type="Gene3D" id="3.30.1330.10">
    <property type="entry name" value="PurM-like, N-terminal domain"/>
    <property type="match status" value="1"/>
</dbReference>
<reference evidence="6 7" key="2">
    <citation type="journal article" date="2002" name="J. Virol.">
        <title>Complete genomic sequence of an Epstein-Barr virus-related herpesvirus naturally infecting a new world primate: a defining point in the evolution of oncogenic lymphocryptoviruses.</title>
        <authorList>
            <person name="Rivailler P."/>
            <person name="Cho Y.G."/>
            <person name="Wang F."/>
        </authorList>
    </citation>
    <scope>NUCLEOTIDE SEQUENCE [LARGE SCALE GENOMIC DNA]</scope>
    <source>
        <strain evidence="6 7">CJ0149</strain>
    </source>
</reference>
<dbReference type="EMBL" id="AF319782">
    <property type="protein sequence ID" value="AAN64289.1"/>
    <property type="molecule type" value="Genomic_DNA"/>
</dbReference>
<evidence type="ECO:0000256" key="1">
    <source>
        <dbReference type="ARBA" id="ARBA00004535"/>
    </source>
</evidence>
<dbReference type="SUPFAM" id="SSF52317">
    <property type="entry name" value="Class I glutamine amidotransferase-like"/>
    <property type="match status" value="1"/>
</dbReference>